<dbReference type="Proteomes" id="UP000583800">
    <property type="component" value="Unassembled WGS sequence"/>
</dbReference>
<dbReference type="RefSeq" id="WP_185082679.1">
    <property type="nucleotide sequence ID" value="NZ_JACHJB010000001.1"/>
</dbReference>
<dbReference type="AlphaFoldDB" id="A0A7X0EXE7"/>
<keyword evidence="4" id="KW-1185">Reference proteome</keyword>
<dbReference type="Pfam" id="PF26136">
    <property type="entry name" value="SCO6045_C"/>
    <property type="match status" value="1"/>
</dbReference>
<proteinExistence type="predicted"/>
<name>A0A7X0EXE7_9ACTN</name>
<evidence type="ECO:0000259" key="2">
    <source>
        <dbReference type="Pfam" id="PF26136"/>
    </source>
</evidence>
<evidence type="ECO:0000313" key="4">
    <source>
        <dbReference type="Proteomes" id="UP000583800"/>
    </source>
</evidence>
<protein>
    <recommendedName>
        <fullName evidence="2">SCO6045-like C-terminal domain-containing protein</fullName>
    </recommendedName>
</protein>
<gene>
    <name evidence="3" type="ORF">FHU36_001095</name>
</gene>
<feature type="region of interest" description="Disordered" evidence="1">
    <location>
        <begin position="1"/>
        <end position="21"/>
    </location>
</feature>
<feature type="domain" description="SCO6045-like C-terminal" evidence="2">
    <location>
        <begin position="23"/>
        <end position="107"/>
    </location>
</feature>
<feature type="compositionally biased region" description="Basic and acidic residues" evidence="1">
    <location>
        <begin position="1"/>
        <end position="20"/>
    </location>
</feature>
<dbReference type="InterPro" id="IPR058711">
    <property type="entry name" value="SCO6045-like_C"/>
</dbReference>
<accession>A0A7X0EXE7</accession>
<evidence type="ECO:0000256" key="1">
    <source>
        <dbReference type="SAM" id="MobiDB-lite"/>
    </source>
</evidence>
<comment type="caution">
    <text evidence="3">The sequence shown here is derived from an EMBL/GenBank/DDBJ whole genome shotgun (WGS) entry which is preliminary data.</text>
</comment>
<reference evidence="3 4" key="1">
    <citation type="submission" date="2020-08" db="EMBL/GenBank/DDBJ databases">
        <title>Sequencing the genomes of 1000 actinobacteria strains.</title>
        <authorList>
            <person name="Klenk H.-P."/>
        </authorList>
    </citation>
    <scope>NUCLEOTIDE SEQUENCE [LARGE SCALE GENOMIC DNA]</scope>
    <source>
        <strain evidence="3 4">DSM 45913</strain>
    </source>
</reference>
<dbReference type="EMBL" id="JACHJB010000001">
    <property type="protein sequence ID" value="MBB6344586.1"/>
    <property type="molecule type" value="Genomic_DNA"/>
</dbReference>
<sequence>MPDRQDDQRGQDEQQGERRARLARAQRELLTALVAAGPHPDGFDPERLRVQAAGLIAKRRSLVARSAPHLVARLGPRFTGIFAEYAGARPKPPGGSRADALAFAAWLGVPPEAPRPGRLARLLRRRSG</sequence>
<evidence type="ECO:0000313" key="3">
    <source>
        <dbReference type="EMBL" id="MBB6344586.1"/>
    </source>
</evidence>
<organism evidence="3 4">
    <name type="scientific">Nonomuraea muscovyensis</name>
    <dbReference type="NCBI Taxonomy" id="1124761"/>
    <lineage>
        <taxon>Bacteria</taxon>
        <taxon>Bacillati</taxon>
        <taxon>Actinomycetota</taxon>
        <taxon>Actinomycetes</taxon>
        <taxon>Streptosporangiales</taxon>
        <taxon>Streptosporangiaceae</taxon>
        <taxon>Nonomuraea</taxon>
    </lineage>
</organism>